<proteinExistence type="predicted"/>
<dbReference type="InterPro" id="IPR012674">
    <property type="entry name" value="Calycin"/>
</dbReference>
<sequence>MLLIKLHTYRTITYVKGLKNVKLEVTPEVVEQGHEAILRCSYELEDEPLYSLKFYRGEHEFYRYSPNERPQTKIFNFSWIEVDLHTEDFCVRVIPRVIVFSVDALATADTHLSFMPARSPALNTPLCLAYKFAPLPDCVAMKLADAQQQQQQQRAVRGIHGRASTLSMPLKSVHYSRSGELKLRCNAKIADMYDEWSELRLGSSRQREPVPASGILPASSQLYLIENTLVEVPDSGYGESENVTNRASFSLARRMQSGDERSNKDIALLMILSLGCDALASAEAVVFSRARANNMLYLNFALALSALLVLLRSDGAASWKKRDDKTRCPRVKAMRNFNVTEFLGSWNVVQYYASSEEAITYRCMRAELSVMPESAEVTMNFTYSFADDPINEQLVGNITWTIPAPESPAHWVHAEKPYEGVYNTYILDSDYQSWALLMHCAEKSKTPRYLSSFIMSRKTNLTNNVITYLREKLPR</sequence>
<dbReference type="SUPFAM" id="SSF50814">
    <property type="entry name" value="Lipocalins"/>
    <property type="match status" value="1"/>
</dbReference>
<dbReference type="Proteomes" id="UP000479190">
    <property type="component" value="Unassembled WGS sequence"/>
</dbReference>
<dbReference type="Gene3D" id="2.40.128.20">
    <property type="match status" value="1"/>
</dbReference>
<evidence type="ECO:0008006" key="3">
    <source>
        <dbReference type="Google" id="ProtNLM"/>
    </source>
</evidence>
<dbReference type="CDD" id="cd00301">
    <property type="entry name" value="lipocalin_FABP"/>
    <property type="match status" value="1"/>
</dbReference>
<protein>
    <recommendedName>
        <fullName evidence="3">Lipocalin/cytosolic fatty-acid binding domain-containing protein</fullName>
    </recommendedName>
</protein>
<gene>
    <name evidence="1" type="ORF">TBRA_LOCUS14441</name>
</gene>
<accession>A0A6H5IWY2</accession>
<evidence type="ECO:0000313" key="1">
    <source>
        <dbReference type="EMBL" id="CAB0042847.1"/>
    </source>
</evidence>
<dbReference type="AlphaFoldDB" id="A0A6H5IWY2"/>
<dbReference type="PANTHER" id="PTHR21261:SF6">
    <property type="entry name" value="BEATEN PATH IIA-RELATED"/>
    <property type="match status" value="1"/>
</dbReference>
<dbReference type="EMBL" id="CADCXV010001227">
    <property type="protein sequence ID" value="CAB0042847.1"/>
    <property type="molecule type" value="Genomic_DNA"/>
</dbReference>
<keyword evidence="2" id="KW-1185">Reference proteome</keyword>
<name>A0A6H5IWY2_9HYME</name>
<evidence type="ECO:0000313" key="2">
    <source>
        <dbReference type="Proteomes" id="UP000479190"/>
    </source>
</evidence>
<dbReference type="OrthoDB" id="8186134at2759"/>
<organism evidence="1 2">
    <name type="scientific">Trichogramma brassicae</name>
    <dbReference type="NCBI Taxonomy" id="86971"/>
    <lineage>
        <taxon>Eukaryota</taxon>
        <taxon>Metazoa</taxon>
        <taxon>Ecdysozoa</taxon>
        <taxon>Arthropoda</taxon>
        <taxon>Hexapoda</taxon>
        <taxon>Insecta</taxon>
        <taxon>Pterygota</taxon>
        <taxon>Neoptera</taxon>
        <taxon>Endopterygota</taxon>
        <taxon>Hymenoptera</taxon>
        <taxon>Apocrita</taxon>
        <taxon>Proctotrupomorpha</taxon>
        <taxon>Chalcidoidea</taxon>
        <taxon>Trichogrammatidae</taxon>
        <taxon>Trichogramma</taxon>
    </lineage>
</organism>
<reference evidence="1 2" key="1">
    <citation type="submission" date="2020-02" db="EMBL/GenBank/DDBJ databases">
        <authorList>
            <person name="Ferguson B K."/>
        </authorList>
    </citation>
    <scope>NUCLEOTIDE SEQUENCE [LARGE SCALE GENOMIC DNA]</scope>
</reference>
<dbReference type="PANTHER" id="PTHR21261">
    <property type="entry name" value="BEAT PROTEIN"/>
    <property type="match status" value="1"/>
</dbReference>